<feature type="region of interest" description="Disordered" evidence="1">
    <location>
        <begin position="1"/>
        <end position="54"/>
    </location>
</feature>
<feature type="compositionally biased region" description="Basic and acidic residues" evidence="1">
    <location>
        <begin position="7"/>
        <end position="22"/>
    </location>
</feature>
<comment type="caution">
    <text evidence="3">The sequence shown here is derived from an EMBL/GenBank/DDBJ whole genome shotgun (WGS) entry which is preliminary data.</text>
</comment>
<gene>
    <name evidence="3" type="ORF">EV378_1061</name>
</gene>
<keyword evidence="2" id="KW-1133">Transmembrane helix</keyword>
<proteinExistence type="predicted"/>
<evidence type="ECO:0000313" key="3">
    <source>
        <dbReference type="EMBL" id="TCK25258.1"/>
    </source>
</evidence>
<keyword evidence="4" id="KW-1185">Reference proteome</keyword>
<accession>A0A4R1HSV1</accession>
<reference evidence="3 4" key="1">
    <citation type="submission" date="2019-03" db="EMBL/GenBank/DDBJ databases">
        <title>Sequencing the genomes of 1000 actinobacteria strains.</title>
        <authorList>
            <person name="Klenk H.-P."/>
        </authorList>
    </citation>
    <scope>NUCLEOTIDE SEQUENCE [LARGE SCALE GENOMIC DNA]</scope>
    <source>
        <strain evidence="3 4">DSM 44969</strain>
    </source>
</reference>
<name>A0A4R1HSV1_PSEEN</name>
<evidence type="ECO:0000256" key="1">
    <source>
        <dbReference type="SAM" id="MobiDB-lite"/>
    </source>
</evidence>
<dbReference type="AlphaFoldDB" id="A0A4R1HSV1"/>
<organism evidence="3 4">
    <name type="scientific">Pseudonocardia endophytica</name>
    <dbReference type="NCBI Taxonomy" id="401976"/>
    <lineage>
        <taxon>Bacteria</taxon>
        <taxon>Bacillati</taxon>
        <taxon>Actinomycetota</taxon>
        <taxon>Actinomycetes</taxon>
        <taxon>Pseudonocardiales</taxon>
        <taxon>Pseudonocardiaceae</taxon>
        <taxon>Pseudonocardia</taxon>
    </lineage>
</organism>
<keyword evidence="2" id="KW-0812">Transmembrane</keyword>
<keyword evidence="2" id="KW-0472">Membrane</keyword>
<evidence type="ECO:0000313" key="4">
    <source>
        <dbReference type="Proteomes" id="UP000295560"/>
    </source>
</evidence>
<dbReference type="Proteomes" id="UP000295560">
    <property type="component" value="Unassembled WGS sequence"/>
</dbReference>
<evidence type="ECO:0000256" key="2">
    <source>
        <dbReference type="SAM" id="Phobius"/>
    </source>
</evidence>
<protein>
    <submittedName>
        <fullName evidence="3">Uncharacterized protein</fullName>
    </submittedName>
</protein>
<dbReference type="EMBL" id="SMFZ01000001">
    <property type="protein sequence ID" value="TCK25258.1"/>
    <property type="molecule type" value="Genomic_DNA"/>
</dbReference>
<sequence length="113" mass="11580">MITMERAGARHVEVPSRKDLSVRRVPQRRPVTRDRRGPARPASVRVRGGAMCPSPVVPPQPAEHVAGLLRRVTAGVGLVVASAAAVFGLGLLADVASASSAPAGAPVSSVAHP</sequence>
<feature type="transmembrane region" description="Helical" evidence="2">
    <location>
        <begin position="72"/>
        <end position="93"/>
    </location>
</feature>